<organism evidence="10 11">
    <name type="scientific">Orchesella dallaii</name>
    <dbReference type="NCBI Taxonomy" id="48710"/>
    <lineage>
        <taxon>Eukaryota</taxon>
        <taxon>Metazoa</taxon>
        <taxon>Ecdysozoa</taxon>
        <taxon>Arthropoda</taxon>
        <taxon>Hexapoda</taxon>
        <taxon>Collembola</taxon>
        <taxon>Entomobryomorpha</taxon>
        <taxon>Entomobryoidea</taxon>
        <taxon>Orchesellidae</taxon>
        <taxon>Orchesellinae</taxon>
        <taxon>Orchesella</taxon>
    </lineage>
</organism>
<dbReference type="PANTHER" id="PTHR24291:SF50">
    <property type="entry name" value="BIFUNCTIONAL ALBAFLAVENONE MONOOXYGENASE_TERPENE SYNTHASE"/>
    <property type="match status" value="1"/>
</dbReference>
<evidence type="ECO:0000256" key="9">
    <source>
        <dbReference type="SAM" id="Phobius"/>
    </source>
</evidence>
<feature type="transmembrane region" description="Helical" evidence="9">
    <location>
        <begin position="6"/>
        <end position="22"/>
    </location>
</feature>
<dbReference type="InterPro" id="IPR017972">
    <property type="entry name" value="Cyt_P450_CS"/>
</dbReference>
<dbReference type="PANTHER" id="PTHR24291">
    <property type="entry name" value="CYTOCHROME P450 FAMILY 4"/>
    <property type="match status" value="1"/>
</dbReference>
<evidence type="ECO:0000313" key="10">
    <source>
        <dbReference type="EMBL" id="CAL8112319.1"/>
    </source>
</evidence>
<dbReference type="InterPro" id="IPR036396">
    <property type="entry name" value="Cyt_P450_sf"/>
</dbReference>
<dbReference type="Pfam" id="PF00067">
    <property type="entry name" value="p450"/>
    <property type="match status" value="1"/>
</dbReference>
<dbReference type="PRINTS" id="PR00463">
    <property type="entry name" value="EP450I"/>
</dbReference>
<sequence>MLFSTWFLLSTVFSFLVFHLLWRRQQKIILPECIPMLSTLPLIGSVHHFFEGRDLVKLLRKWQMKLGTIFGVSLFGIPVVVISEPKYLQKILSSSEPGHLNRPSLQTTSVFPPNFRFGLLPGNGEAWKSQRFVVGKAFTHEALKTYLPTLNLHAKQLISEVKSVLAENKGEPITQLQDLLLLASMRIVIHVVTGKNVQGNENEESSQFLKDFHSIEATSAKFLVSPWFAVPPFSWWFSKERAEVGRKGANMEKFFQKILEQCKNGEDDSSFRSMMRVMLNQGVCDADLLSECFWLTFAGNNTVGLTSLYTLFILALHPEHQEKCREEVDEVFTEVKGKDGNLTYEDIYKLIYLERCIKESQRRITVVPGTVRKLETPLKLEENLELSIGTIVLSFHDQAHMHPKAFPNPEKYDPDRFLPENIHSRNSYAFTPFSAGRRDCIGGKMAMMEMKIILAFMLRHFEFETLDSYDNVEVYYNVSMTPKRFIRFRLKEREHLNL</sequence>
<accession>A0ABP1QVI9</accession>
<keyword evidence="9" id="KW-0472">Membrane</keyword>
<evidence type="ECO:0000256" key="6">
    <source>
        <dbReference type="ARBA" id="ARBA00023004"/>
    </source>
</evidence>
<keyword evidence="6 8" id="KW-0408">Iron</keyword>
<keyword evidence="7 8" id="KW-0503">Monooxygenase</keyword>
<comment type="similarity">
    <text evidence="2 8">Belongs to the cytochrome P450 family.</text>
</comment>
<dbReference type="Proteomes" id="UP001642540">
    <property type="component" value="Unassembled WGS sequence"/>
</dbReference>
<evidence type="ECO:0000256" key="8">
    <source>
        <dbReference type="RuleBase" id="RU000461"/>
    </source>
</evidence>
<dbReference type="SUPFAM" id="SSF48264">
    <property type="entry name" value="Cytochrome P450"/>
    <property type="match status" value="1"/>
</dbReference>
<keyword evidence="3 8" id="KW-0349">Heme</keyword>
<dbReference type="InterPro" id="IPR002401">
    <property type="entry name" value="Cyt_P450_E_grp-I"/>
</dbReference>
<keyword evidence="4 8" id="KW-0479">Metal-binding</keyword>
<evidence type="ECO:0000313" key="11">
    <source>
        <dbReference type="Proteomes" id="UP001642540"/>
    </source>
</evidence>
<evidence type="ECO:0000256" key="2">
    <source>
        <dbReference type="ARBA" id="ARBA00010617"/>
    </source>
</evidence>
<evidence type="ECO:0000256" key="4">
    <source>
        <dbReference type="ARBA" id="ARBA00022723"/>
    </source>
</evidence>
<proteinExistence type="inferred from homology"/>
<comment type="cofactor">
    <cofactor evidence="1">
        <name>heme</name>
        <dbReference type="ChEBI" id="CHEBI:30413"/>
    </cofactor>
</comment>
<keyword evidence="5 8" id="KW-0560">Oxidoreductase</keyword>
<keyword evidence="9" id="KW-1133">Transmembrane helix</keyword>
<protein>
    <recommendedName>
        <fullName evidence="12">Cytochrome P450</fullName>
    </recommendedName>
</protein>
<evidence type="ECO:0000256" key="1">
    <source>
        <dbReference type="ARBA" id="ARBA00001971"/>
    </source>
</evidence>
<keyword evidence="11" id="KW-1185">Reference proteome</keyword>
<comment type="caution">
    <text evidence="10">The sequence shown here is derived from an EMBL/GenBank/DDBJ whole genome shotgun (WGS) entry which is preliminary data.</text>
</comment>
<reference evidence="10 11" key="1">
    <citation type="submission" date="2024-08" db="EMBL/GenBank/DDBJ databases">
        <authorList>
            <person name="Cucini C."/>
            <person name="Frati F."/>
        </authorList>
    </citation>
    <scope>NUCLEOTIDE SEQUENCE [LARGE SCALE GENOMIC DNA]</scope>
</reference>
<dbReference type="EMBL" id="CAXLJM020000048">
    <property type="protein sequence ID" value="CAL8112319.1"/>
    <property type="molecule type" value="Genomic_DNA"/>
</dbReference>
<keyword evidence="9" id="KW-0812">Transmembrane</keyword>
<evidence type="ECO:0000256" key="7">
    <source>
        <dbReference type="ARBA" id="ARBA00023033"/>
    </source>
</evidence>
<evidence type="ECO:0000256" key="3">
    <source>
        <dbReference type="ARBA" id="ARBA00022617"/>
    </source>
</evidence>
<dbReference type="InterPro" id="IPR001128">
    <property type="entry name" value="Cyt_P450"/>
</dbReference>
<dbReference type="InterPro" id="IPR050196">
    <property type="entry name" value="Cytochrome_P450_Monoox"/>
</dbReference>
<evidence type="ECO:0008006" key="12">
    <source>
        <dbReference type="Google" id="ProtNLM"/>
    </source>
</evidence>
<dbReference type="Gene3D" id="1.10.630.10">
    <property type="entry name" value="Cytochrome P450"/>
    <property type="match status" value="1"/>
</dbReference>
<evidence type="ECO:0000256" key="5">
    <source>
        <dbReference type="ARBA" id="ARBA00023002"/>
    </source>
</evidence>
<dbReference type="PROSITE" id="PS00086">
    <property type="entry name" value="CYTOCHROME_P450"/>
    <property type="match status" value="1"/>
</dbReference>
<gene>
    <name evidence="10" type="ORF">ODALV1_LOCUS15591</name>
</gene>
<feature type="transmembrane region" description="Helical" evidence="9">
    <location>
        <begin position="62"/>
        <end position="82"/>
    </location>
</feature>
<dbReference type="PRINTS" id="PR00385">
    <property type="entry name" value="P450"/>
</dbReference>
<name>A0ABP1QVI9_9HEXA</name>